<gene>
    <name evidence="1" type="ORF">MYCIT1_LOCUS9873</name>
</gene>
<dbReference type="AlphaFoldDB" id="A0AAD2JXJ3"/>
<dbReference type="Proteomes" id="UP001295794">
    <property type="component" value="Unassembled WGS sequence"/>
</dbReference>
<comment type="caution">
    <text evidence="1">The sequence shown here is derived from an EMBL/GenBank/DDBJ whole genome shotgun (WGS) entry which is preliminary data.</text>
</comment>
<reference evidence="1" key="1">
    <citation type="submission" date="2023-11" db="EMBL/GenBank/DDBJ databases">
        <authorList>
            <person name="De Vega J J."/>
            <person name="De Vega J J."/>
        </authorList>
    </citation>
    <scope>NUCLEOTIDE SEQUENCE</scope>
</reference>
<organism evidence="1 2">
    <name type="scientific">Mycena citricolor</name>
    <dbReference type="NCBI Taxonomy" id="2018698"/>
    <lineage>
        <taxon>Eukaryota</taxon>
        <taxon>Fungi</taxon>
        <taxon>Dikarya</taxon>
        <taxon>Basidiomycota</taxon>
        <taxon>Agaricomycotina</taxon>
        <taxon>Agaricomycetes</taxon>
        <taxon>Agaricomycetidae</taxon>
        <taxon>Agaricales</taxon>
        <taxon>Marasmiineae</taxon>
        <taxon>Mycenaceae</taxon>
        <taxon>Mycena</taxon>
    </lineage>
</organism>
<dbReference type="EMBL" id="CAVNYO010000122">
    <property type="protein sequence ID" value="CAK5267402.1"/>
    <property type="molecule type" value="Genomic_DNA"/>
</dbReference>
<evidence type="ECO:0000313" key="2">
    <source>
        <dbReference type="Proteomes" id="UP001295794"/>
    </source>
</evidence>
<evidence type="ECO:0000313" key="1">
    <source>
        <dbReference type="EMBL" id="CAK5267402.1"/>
    </source>
</evidence>
<proteinExistence type="predicted"/>
<protein>
    <submittedName>
        <fullName evidence="1">Uncharacterized protein</fullName>
    </submittedName>
</protein>
<keyword evidence="2" id="KW-1185">Reference proteome</keyword>
<name>A0AAD2JXJ3_9AGAR</name>
<accession>A0AAD2JXJ3</accession>
<sequence>MRRRPFSEWNPLWHSRNGSWANIFWLGPTQELLECSVILKDPTNSISSINPMIPVSVVPEAPAQCLTVAVNRAQSKHGIVGLLDLCRASDGGPKASNVVCYHRMHQECSQQQLQFRPGPQLLS</sequence>